<accession>A0A0G8C0D4</accession>
<sequence>MKYFNKDWYKEMQVSGFLIFSETVEEWEEMLRESEKIGMDYKQSLREDVEEKKEDLLKFLPKSLHPYIHENTINSEYPSKKLKKLMLEWTVDYEKRMSDLEQAYIDNYNTIKEKLAQNAVQLHEYALHDSVVKSVDRRSEDKLIITLDCSGTFSEFDKLEVTFTGVTKCSIPEHFEGAWWLYHEIDLINQGFELGVLFDCPFEEVTICAKDVLLEIGN</sequence>
<evidence type="ECO:0000313" key="2">
    <source>
        <dbReference type="Proteomes" id="UP000035350"/>
    </source>
</evidence>
<organism evidence="1 2">
    <name type="scientific">Bacillus wiedmannii</name>
    <dbReference type="NCBI Taxonomy" id="1890302"/>
    <lineage>
        <taxon>Bacteria</taxon>
        <taxon>Bacillati</taxon>
        <taxon>Bacillota</taxon>
        <taxon>Bacilli</taxon>
        <taxon>Bacillales</taxon>
        <taxon>Bacillaceae</taxon>
        <taxon>Bacillus</taxon>
        <taxon>Bacillus cereus group</taxon>
    </lineage>
</organism>
<dbReference type="Proteomes" id="UP000035350">
    <property type="component" value="Unassembled WGS sequence"/>
</dbReference>
<evidence type="ECO:0008006" key="3">
    <source>
        <dbReference type="Google" id="ProtNLM"/>
    </source>
</evidence>
<dbReference type="PATRIC" id="fig|1396.433.peg.5142"/>
<evidence type="ECO:0000313" key="1">
    <source>
        <dbReference type="EMBL" id="KKZ93175.1"/>
    </source>
</evidence>
<dbReference type="Pfam" id="PF13315">
    <property type="entry name" value="DUF4085"/>
    <property type="match status" value="1"/>
</dbReference>
<protein>
    <recommendedName>
        <fullName evidence="3">DUF4085 domain-containing protein</fullName>
    </recommendedName>
</protein>
<gene>
    <name evidence="1" type="ORF">B4147_2411</name>
</gene>
<dbReference type="RefSeq" id="WP_046959624.1">
    <property type="nucleotide sequence ID" value="NZ_JARMPN010000055.1"/>
</dbReference>
<reference evidence="2" key="2">
    <citation type="submission" date="2015-04" db="EMBL/GenBank/DDBJ databases">
        <title>Draft Genome Sequences of Eight Spore-Forming Food Isolates of Bacillus cereus Genome sequencing.</title>
        <authorList>
            <person name="Krawcyk A.O."/>
            <person name="de Jong A."/>
            <person name="Eijlander R.T."/>
            <person name="Berendsen E.M."/>
            <person name="Holsappel S."/>
            <person name="Wells-Bennik M."/>
            <person name="Kuipers O.P."/>
        </authorList>
    </citation>
    <scope>NUCLEOTIDE SEQUENCE [LARGE SCALE GENOMIC DNA]</scope>
    <source>
        <strain evidence="2">B4147</strain>
    </source>
</reference>
<dbReference type="InterPro" id="IPR025144">
    <property type="entry name" value="DUF4085"/>
</dbReference>
<name>A0A0G8C0D4_9BACI</name>
<reference evidence="1 2" key="1">
    <citation type="journal article" date="2015" name="Genome Announc.">
        <title>Next-Generation Whole-Genome Sequencing of Eight Strains of Bacillus cereus, Isolated from Food.</title>
        <authorList>
            <person name="Krawczyk A.O."/>
            <person name="de Jong A."/>
            <person name="Eijlander R.T."/>
            <person name="Berendsen E.M."/>
            <person name="Holsappel S."/>
            <person name="Wells-Bennik M.H."/>
            <person name="Kuipers O.P."/>
        </authorList>
    </citation>
    <scope>NUCLEOTIDE SEQUENCE [LARGE SCALE GENOMIC DNA]</scope>
    <source>
        <strain evidence="1 2">B4147</strain>
    </source>
</reference>
<dbReference type="EMBL" id="LCYN01000031">
    <property type="protein sequence ID" value="KKZ93175.1"/>
    <property type="molecule type" value="Genomic_DNA"/>
</dbReference>
<proteinExistence type="predicted"/>
<comment type="caution">
    <text evidence="1">The sequence shown here is derived from an EMBL/GenBank/DDBJ whole genome shotgun (WGS) entry which is preliminary data.</text>
</comment>
<dbReference type="AlphaFoldDB" id="A0A0G8C0D4"/>